<dbReference type="SUPFAM" id="SSF53850">
    <property type="entry name" value="Periplasmic binding protein-like II"/>
    <property type="match status" value="1"/>
</dbReference>
<gene>
    <name evidence="2" type="ORF">DW944_00690</name>
</gene>
<reference evidence="2 3" key="1">
    <citation type="submission" date="2018-08" db="EMBL/GenBank/DDBJ databases">
        <title>A genome reference for cultivated species of the human gut microbiota.</title>
        <authorList>
            <person name="Zou Y."/>
            <person name="Xue W."/>
            <person name="Luo G."/>
        </authorList>
    </citation>
    <scope>NUCLEOTIDE SEQUENCE [LARGE SCALE GENOMIC DNA]</scope>
    <source>
        <strain evidence="2 3">AM44-11BH</strain>
    </source>
</reference>
<dbReference type="AlphaFoldDB" id="A0A413RD15"/>
<dbReference type="Proteomes" id="UP000284779">
    <property type="component" value="Unassembled WGS sequence"/>
</dbReference>
<name>A0A413RD15_9FIRM</name>
<feature type="chain" id="PRO_5038575845" description="Extracellular solute-binding protein" evidence="1">
    <location>
        <begin position="26"/>
        <end position="557"/>
    </location>
</feature>
<keyword evidence="1" id="KW-0732">Signal</keyword>
<evidence type="ECO:0008006" key="4">
    <source>
        <dbReference type="Google" id="ProtNLM"/>
    </source>
</evidence>
<evidence type="ECO:0000313" key="3">
    <source>
        <dbReference type="Proteomes" id="UP000284779"/>
    </source>
</evidence>
<dbReference type="RefSeq" id="WP_117969248.1">
    <property type="nucleotide sequence ID" value="NZ_CATWJF010000011.1"/>
</dbReference>
<dbReference type="PROSITE" id="PS51257">
    <property type="entry name" value="PROKAR_LIPOPROTEIN"/>
    <property type="match status" value="1"/>
</dbReference>
<accession>A0A413RD15</accession>
<protein>
    <recommendedName>
        <fullName evidence="4">Extracellular solute-binding protein</fullName>
    </recommendedName>
</protein>
<sequence>MMKKFGRKALALSLTAVLGASMVLTGCGKSKSEDKKGEDTTAKIGLTTGLASDTTADISIMTWSGDSKYYEDIGSMDLSTDKLTSQNVAQVYSVAKQFKKLYPNIKINLWAKTGDPDQPGTPKWEQEMTSFKAKYGKYPDIWASTSVTNDIKKGLAADLSVFKDDETYKAYNKNLMSNLNYYGFQGGLPSFSIPWGIWVNKALAESKNINVPDPDWTIDEYTRFFTKSDNTSFWGDKSTPVNIINMGTTTINKQIKEKGTVDLDNDEVKSLLSYIPKWAASTIDVAEGAGTLSKDIKIESKTYSWYYFCNNRCLTNITDPWYLTAGADESAKESESYIDSKDWDIYPFPSTDYCGNTIKVVMDPICIHNYAADDGNKEWSDDEKAKLKATYTFATYWTASTEAKQAIFDQKWTDNGAEKSAAGDSFPVVTGDTYNKQMDIWNNLPAHKTYKDKEGWKEILKLWENNESWDYIDKCWTSKITEKGETTDVLYEWNNMWKEEVAGAWMTDKDWGDKVKARLSDWNTTINKRIDTATKQLQDKLVENYNFDKSKFTSDNK</sequence>
<feature type="signal peptide" evidence="1">
    <location>
        <begin position="1"/>
        <end position="25"/>
    </location>
</feature>
<evidence type="ECO:0000256" key="1">
    <source>
        <dbReference type="SAM" id="SignalP"/>
    </source>
</evidence>
<dbReference type="EMBL" id="QSFD01000001">
    <property type="protein sequence ID" value="RHA20716.1"/>
    <property type="molecule type" value="Genomic_DNA"/>
</dbReference>
<dbReference type="Gene3D" id="3.40.190.10">
    <property type="entry name" value="Periplasmic binding protein-like II"/>
    <property type="match status" value="1"/>
</dbReference>
<proteinExistence type="predicted"/>
<comment type="caution">
    <text evidence="2">The sequence shown here is derived from an EMBL/GenBank/DDBJ whole genome shotgun (WGS) entry which is preliminary data.</text>
</comment>
<evidence type="ECO:0000313" key="2">
    <source>
        <dbReference type="EMBL" id="RHA20716.1"/>
    </source>
</evidence>
<keyword evidence="3" id="KW-1185">Reference proteome</keyword>
<organism evidence="2 3">
    <name type="scientific">Eubacterium ventriosum</name>
    <dbReference type="NCBI Taxonomy" id="39496"/>
    <lineage>
        <taxon>Bacteria</taxon>
        <taxon>Bacillati</taxon>
        <taxon>Bacillota</taxon>
        <taxon>Clostridia</taxon>
        <taxon>Eubacteriales</taxon>
        <taxon>Eubacteriaceae</taxon>
        <taxon>Eubacterium</taxon>
    </lineage>
</organism>